<organism evidence="6 7">
    <name type="scientific">Pseudarthrobacter niigatensis</name>
    <dbReference type="NCBI Taxonomy" id="369935"/>
    <lineage>
        <taxon>Bacteria</taxon>
        <taxon>Bacillati</taxon>
        <taxon>Actinomycetota</taxon>
        <taxon>Actinomycetes</taxon>
        <taxon>Micrococcales</taxon>
        <taxon>Micrococcaceae</taxon>
        <taxon>Pseudarthrobacter</taxon>
    </lineage>
</organism>
<dbReference type="InterPro" id="IPR002938">
    <property type="entry name" value="FAD-bd"/>
</dbReference>
<dbReference type="InterPro" id="IPR050641">
    <property type="entry name" value="RIFMO-like"/>
</dbReference>
<keyword evidence="2" id="KW-0285">Flavoprotein</keyword>
<keyword evidence="3" id="KW-0274">FAD</keyword>
<feature type="region of interest" description="Disordered" evidence="4">
    <location>
        <begin position="566"/>
        <end position="588"/>
    </location>
</feature>
<comment type="cofactor">
    <cofactor evidence="1">
        <name>FAD</name>
        <dbReference type="ChEBI" id="CHEBI:57692"/>
    </cofactor>
</comment>
<dbReference type="PRINTS" id="PR00420">
    <property type="entry name" value="RNGMNOXGNASE"/>
</dbReference>
<gene>
    <name evidence="6" type="ORF">J2T23_001709</name>
</gene>
<dbReference type="Gene3D" id="3.50.50.60">
    <property type="entry name" value="FAD/NAD(P)-binding domain"/>
    <property type="match status" value="1"/>
</dbReference>
<accession>A0AAJ1SXY9</accession>
<dbReference type="Gene3D" id="3.30.9.10">
    <property type="entry name" value="D-Amino Acid Oxidase, subunit A, domain 2"/>
    <property type="match status" value="1"/>
</dbReference>
<evidence type="ECO:0000256" key="1">
    <source>
        <dbReference type="ARBA" id="ARBA00001974"/>
    </source>
</evidence>
<protein>
    <submittedName>
        <fullName evidence="6">2-polyprenyl-6-methoxyphenol hydroxylase-like FAD-dependent oxidoreductase</fullName>
    </submittedName>
</protein>
<dbReference type="Pfam" id="PF01494">
    <property type="entry name" value="FAD_binding_3"/>
    <property type="match status" value="1"/>
</dbReference>
<dbReference type="Pfam" id="PF21274">
    <property type="entry name" value="Rng_hyd_C"/>
    <property type="match status" value="1"/>
</dbReference>
<evidence type="ECO:0000256" key="4">
    <source>
        <dbReference type="SAM" id="MobiDB-lite"/>
    </source>
</evidence>
<dbReference type="GO" id="GO:0071949">
    <property type="term" value="F:FAD binding"/>
    <property type="evidence" value="ECO:0007669"/>
    <property type="project" value="InterPro"/>
</dbReference>
<evidence type="ECO:0000256" key="3">
    <source>
        <dbReference type="ARBA" id="ARBA00022827"/>
    </source>
</evidence>
<sequence length="588" mass="60463">MNGFHTAADLPSEVQVLVAGGGPSGLFLALDLASRGVPSTVIEPRTALDHTRPRAKTTNARTMTHLRRLGLAEVLRDAAPLPVEYAQDVIFCTGLTGPSAHELRRFRSAFQLVPGRYGPQPECGQQVPQPVLEEVLRAAVESHPLVTFLAGWTVTGVSVPEGGAATEPCAVVVRDPDGAERTTAAEYVIGADGGSSAVRRSLGLRLEGGSAELSNISILFRSASLASAVSLAAAVQYWVVGSETAGMVGPMDRDGMWWAIVQGVDPSVSPSAGEAAAMVRSLVGPAVDIEVVATDPWTARMLLAPEYSRGNVFLVGDAAHLNPPWGGHGFNTCIGDAANLAWKLAATVNGWAGPGLLASYGTERRPVAARTIRDAATNGKALAYHFADPELVAAGPAGEAARRAAHRALAVKQSEFDSLGLVLGYDYGGSPVVVPDGSALPDEDPIRYVPSAAPGALLPHAWLADSRSLYSALGAGFTLLADAGSLGGLDAGGVFGPVLAAGARQGVPVTVAAVGPSEDGTPLSQLWGAAAVLVRPDQHVAWRGNSPVEAAAALSVAAGWAPAFPPARPEESAPSIETRSARVDAVIP</sequence>
<evidence type="ECO:0000313" key="6">
    <source>
        <dbReference type="EMBL" id="MDQ0145817.1"/>
    </source>
</evidence>
<dbReference type="RefSeq" id="WP_307358901.1">
    <property type="nucleotide sequence ID" value="NZ_JAUSTB010000004.1"/>
</dbReference>
<comment type="caution">
    <text evidence="6">The sequence shown here is derived from an EMBL/GenBank/DDBJ whole genome shotgun (WGS) entry which is preliminary data.</text>
</comment>
<reference evidence="6 7" key="1">
    <citation type="submission" date="2023-07" db="EMBL/GenBank/DDBJ databases">
        <title>Sorghum-associated microbial communities from plants grown in Nebraska, USA.</title>
        <authorList>
            <person name="Schachtman D."/>
        </authorList>
    </citation>
    <scope>NUCLEOTIDE SEQUENCE [LARGE SCALE GENOMIC DNA]</scope>
    <source>
        <strain evidence="6 7">DS1001</strain>
    </source>
</reference>
<dbReference type="GO" id="GO:0016709">
    <property type="term" value="F:oxidoreductase activity, acting on paired donors, with incorporation or reduction of molecular oxygen, NAD(P)H as one donor, and incorporation of one atom of oxygen"/>
    <property type="evidence" value="ECO:0007669"/>
    <property type="project" value="UniProtKB-ARBA"/>
</dbReference>
<name>A0AAJ1SXY9_9MICC</name>
<evidence type="ECO:0000259" key="5">
    <source>
        <dbReference type="Pfam" id="PF01494"/>
    </source>
</evidence>
<dbReference type="EMBL" id="JAUSTB010000004">
    <property type="protein sequence ID" value="MDQ0145817.1"/>
    <property type="molecule type" value="Genomic_DNA"/>
</dbReference>
<evidence type="ECO:0000313" key="7">
    <source>
        <dbReference type="Proteomes" id="UP001239267"/>
    </source>
</evidence>
<keyword evidence="7" id="KW-1185">Reference proteome</keyword>
<dbReference type="Gene3D" id="3.40.30.120">
    <property type="match status" value="1"/>
</dbReference>
<dbReference type="InterPro" id="IPR036188">
    <property type="entry name" value="FAD/NAD-bd_sf"/>
</dbReference>
<dbReference type="Proteomes" id="UP001239267">
    <property type="component" value="Unassembled WGS sequence"/>
</dbReference>
<feature type="domain" description="FAD-binding" evidence="5">
    <location>
        <begin position="13"/>
        <end position="373"/>
    </location>
</feature>
<dbReference type="NCBIfam" id="NF004780">
    <property type="entry name" value="PRK06126.1"/>
    <property type="match status" value="1"/>
</dbReference>
<dbReference type="AlphaFoldDB" id="A0AAJ1SXY9"/>
<dbReference type="SUPFAM" id="SSF51905">
    <property type="entry name" value="FAD/NAD(P)-binding domain"/>
    <property type="match status" value="1"/>
</dbReference>
<proteinExistence type="predicted"/>
<evidence type="ECO:0000256" key="2">
    <source>
        <dbReference type="ARBA" id="ARBA00022630"/>
    </source>
</evidence>
<dbReference type="PANTHER" id="PTHR43004">
    <property type="entry name" value="TRK SYSTEM POTASSIUM UPTAKE PROTEIN"/>
    <property type="match status" value="1"/>
</dbReference>
<dbReference type="PANTHER" id="PTHR43004:SF19">
    <property type="entry name" value="BINDING MONOOXYGENASE, PUTATIVE (JCVI)-RELATED"/>
    <property type="match status" value="1"/>
</dbReference>